<dbReference type="InterPro" id="IPR043899">
    <property type="entry name" value="DUF5789"/>
</dbReference>
<evidence type="ECO:0000256" key="1">
    <source>
        <dbReference type="SAM" id="MobiDB-lite"/>
    </source>
</evidence>
<dbReference type="Proteomes" id="UP001597187">
    <property type="component" value="Unassembled WGS sequence"/>
</dbReference>
<feature type="compositionally biased region" description="Basic and acidic residues" evidence="1">
    <location>
        <begin position="10"/>
        <end position="43"/>
    </location>
</feature>
<reference evidence="2 3" key="1">
    <citation type="journal article" date="2019" name="Int. J. Syst. Evol. Microbiol.">
        <title>The Global Catalogue of Microorganisms (GCM) 10K type strain sequencing project: providing services to taxonomists for standard genome sequencing and annotation.</title>
        <authorList>
            <consortium name="The Broad Institute Genomics Platform"/>
            <consortium name="The Broad Institute Genome Sequencing Center for Infectious Disease"/>
            <person name="Wu L."/>
            <person name="Ma J."/>
        </authorList>
    </citation>
    <scope>NUCLEOTIDE SEQUENCE [LARGE SCALE GENOMIC DNA]</scope>
    <source>
        <strain evidence="2 3">CGMCC 1.12563</strain>
    </source>
</reference>
<protein>
    <recommendedName>
        <fullName evidence="4">DUF2795 domain-containing protein</fullName>
    </recommendedName>
</protein>
<dbReference type="AlphaFoldDB" id="A0ABD6ASG3"/>
<dbReference type="RefSeq" id="WP_250872810.1">
    <property type="nucleotide sequence ID" value="NZ_JALXFV010000003.1"/>
</dbReference>
<name>A0ABD6ASG3_9EURY</name>
<evidence type="ECO:0008006" key="4">
    <source>
        <dbReference type="Google" id="ProtNLM"/>
    </source>
</evidence>
<dbReference type="EMBL" id="JBHUDC010000003">
    <property type="protein sequence ID" value="MFD1512835.1"/>
    <property type="molecule type" value="Genomic_DNA"/>
</dbReference>
<dbReference type="Pfam" id="PF19102">
    <property type="entry name" value="DUF5789"/>
    <property type="match status" value="1"/>
</dbReference>
<accession>A0ABD6ASG3</accession>
<comment type="caution">
    <text evidence="2">The sequence shown here is derived from an EMBL/GenBank/DDBJ whole genome shotgun (WGS) entry which is preliminary data.</text>
</comment>
<sequence length="110" mass="12586">MTKGKRQRDRRAGDDDQRQPNRDREEVRDYAHEDKAMPGDSKGRLGNLDDALDTQEYPVTTNELVEVHGDHAVETQDGMKSLREILAPTDDQTYVSADDVRNRILGLIHR</sequence>
<organism evidence="2 3">
    <name type="scientific">Halomarina rubra</name>
    <dbReference type="NCBI Taxonomy" id="2071873"/>
    <lineage>
        <taxon>Archaea</taxon>
        <taxon>Methanobacteriati</taxon>
        <taxon>Methanobacteriota</taxon>
        <taxon>Stenosarchaea group</taxon>
        <taxon>Halobacteria</taxon>
        <taxon>Halobacteriales</taxon>
        <taxon>Natronomonadaceae</taxon>
        <taxon>Halomarina</taxon>
    </lineage>
</organism>
<gene>
    <name evidence="2" type="ORF">ACFSBT_06000</name>
</gene>
<feature type="region of interest" description="Disordered" evidence="1">
    <location>
        <begin position="1"/>
        <end position="54"/>
    </location>
</feature>
<evidence type="ECO:0000313" key="3">
    <source>
        <dbReference type="Proteomes" id="UP001597187"/>
    </source>
</evidence>
<keyword evidence="3" id="KW-1185">Reference proteome</keyword>
<evidence type="ECO:0000313" key="2">
    <source>
        <dbReference type="EMBL" id="MFD1512835.1"/>
    </source>
</evidence>
<proteinExistence type="predicted"/>